<proteinExistence type="predicted"/>
<feature type="non-terminal residue" evidence="1">
    <location>
        <position position="1"/>
    </location>
</feature>
<comment type="caution">
    <text evidence="1">The sequence shown here is derived from an EMBL/GenBank/DDBJ whole genome shotgun (WGS) entry which is preliminary data.</text>
</comment>
<dbReference type="EMBL" id="BTSX01000006">
    <property type="protein sequence ID" value="GMT03400.1"/>
    <property type="molecule type" value="Genomic_DNA"/>
</dbReference>
<keyword evidence="2" id="KW-1185">Reference proteome</keyword>
<dbReference type="AlphaFoldDB" id="A0AAV5UAL2"/>
<gene>
    <name evidence="1" type="ORF">PENTCL1PPCAC_25574</name>
</gene>
<protein>
    <submittedName>
        <fullName evidence="1">Uncharacterized protein</fullName>
    </submittedName>
</protein>
<evidence type="ECO:0000313" key="1">
    <source>
        <dbReference type="EMBL" id="GMT03400.1"/>
    </source>
</evidence>
<dbReference type="Proteomes" id="UP001432027">
    <property type="component" value="Unassembled WGS sequence"/>
</dbReference>
<organism evidence="1 2">
    <name type="scientific">Pristionchus entomophagus</name>
    <dbReference type="NCBI Taxonomy" id="358040"/>
    <lineage>
        <taxon>Eukaryota</taxon>
        <taxon>Metazoa</taxon>
        <taxon>Ecdysozoa</taxon>
        <taxon>Nematoda</taxon>
        <taxon>Chromadorea</taxon>
        <taxon>Rhabditida</taxon>
        <taxon>Rhabditina</taxon>
        <taxon>Diplogasteromorpha</taxon>
        <taxon>Diplogasteroidea</taxon>
        <taxon>Neodiplogasteridae</taxon>
        <taxon>Pristionchus</taxon>
    </lineage>
</organism>
<accession>A0AAV5UAL2</accession>
<evidence type="ECO:0000313" key="2">
    <source>
        <dbReference type="Proteomes" id="UP001432027"/>
    </source>
</evidence>
<reference evidence="1" key="1">
    <citation type="submission" date="2023-10" db="EMBL/GenBank/DDBJ databases">
        <title>Genome assembly of Pristionchus species.</title>
        <authorList>
            <person name="Yoshida K."/>
            <person name="Sommer R.J."/>
        </authorList>
    </citation>
    <scope>NUCLEOTIDE SEQUENCE</scope>
    <source>
        <strain evidence="1">RS0144</strain>
    </source>
</reference>
<sequence length="124" mass="14246">AVVVGVAADETRRCLQLYALQQPPTSPATAEERARFVDVYEQQQQLQQPEKGAESRQHQPATVSWTFLLKTTCRSTNATATQRVRLRVEQDESDREAVELLLAASLFYRWTVREREQLQERLTA</sequence>
<feature type="non-terminal residue" evidence="1">
    <location>
        <position position="124"/>
    </location>
</feature>
<name>A0AAV5UAL2_9BILA</name>